<feature type="domain" description="Rcc01698-like C-terminal" evidence="4">
    <location>
        <begin position="1045"/>
        <end position="1138"/>
    </location>
</feature>
<protein>
    <submittedName>
        <fullName evidence="5">Glycoside hydrolase/phage tail family protein</fullName>
    </submittedName>
</protein>
<dbReference type="Pfam" id="PF13547">
    <property type="entry name" value="GTA_TIM"/>
    <property type="match status" value="1"/>
</dbReference>
<dbReference type="InterPro" id="IPR056490">
    <property type="entry name" value="Rcc01698_C"/>
</dbReference>
<dbReference type="Proteomes" id="UP001595379">
    <property type="component" value="Unassembled WGS sequence"/>
</dbReference>
<evidence type="ECO:0000313" key="5">
    <source>
        <dbReference type="EMBL" id="MFC2925161.1"/>
    </source>
</evidence>
<dbReference type="InterPro" id="IPR025195">
    <property type="entry name" value="GTA_TIM_dom"/>
</dbReference>
<dbReference type="InterPro" id="IPR032876">
    <property type="entry name" value="J_dom"/>
</dbReference>
<feature type="domain" description="GTA TIM-barrel-like" evidence="2">
    <location>
        <begin position="444"/>
        <end position="738"/>
    </location>
</feature>
<keyword evidence="5" id="KW-0378">Hydrolase</keyword>
<accession>A0ABV6ZUN9</accession>
<evidence type="ECO:0000256" key="1">
    <source>
        <dbReference type="SAM" id="MobiDB-lite"/>
    </source>
</evidence>
<keyword evidence="6" id="KW-1185">Reference proteome</keyword>
<gene>
    <name evidence="5" type="ORF">ACFOOR_03485</name>
</gene>
<dbReference type="RefSeq" id="WP_343164040.1">
    <property type="nucleotide sequence ID" value="NZ_JBHRSV010000001.1"/>
</dbReference>
<feature type="region of interest" description="Disordered" evidence="1">
    <location>
        <begin position="964"/>
        <end position="990"/>
    </location>
</feature>
<evidence type="ECO:0000259" key="4">
    <source>
        <dbReference type="Pfam" id="PF23666"/>
    </source>
</evidence>
<dbReference type="Gene3D" id="3.20.20.80">
    <property type="entry name" value="Glycosidases"/>
    <property type="match status" value="1"/>
</dbReference>
<reference evidence="6" key="1">
    <citation type="journal article" date="2019" name="Int. J. Syst. Evol. Microbiol.">
        <title>The Global Catalogue of Microorganisms (GCM) 10K type strain sequencing project: providing services to taxonomists for standard genome sequencing and annotation.</title>
        <authorList>
            <consortium name="The Broad Institute Genomics Platform"/>
            <consortium name="The Broad Institute Genome Sequencing Center for Infectious Disease"/>
            <person name="Wu L."/>
            <person name="Ma J."/>
        </authorList>
    </citation>
    <scope>NUCLEOTIDE SEQUENCE [LARGE SCALE GENOMIC DNA]</scope>
    <source>
        <strain evidence="6">KCTC 52487</strain>
    </source>
</reference>
<dbReference type="Pfam" id="PF23666">
    <property type="entry name" value="Rcc01698_C"/>
    <property type="match status" value="1"/>
</dbReference>
<feature type="domain" description="Tip attachment protein J" evidence="3">
    <location>
        <begin position="795"/>
        <end position="951"/>
    </location>
</feature>
<dbReference type="CDD" id="cd19607">
    <property type="entry name" value="GTA_TIM-barrel-like"/>
    <property type="match status" value="1"/>
</dbReference>
<feature type="compositionally biased region" description="Polar residues" evidence="1">
    <location>
        <begin position="964"/>
        <end position="976"/>
    </location>
</feature>
<dbReference type="GO" id="GO:0016787">
    <property type="term" value="F:hydrolase activity"/>
    <property type="evidence" value="ECO:0007669"/>
    <property type="project" value="UniProtKB-KW"/>
</dbReference>
<dbReference type="EMBL" id="JBHRSV010000001">
    <property type="protein sequence ID" value="MFC2925161.1"/>
    <property type="molecule type" value="Genomic_DNA"/>
</dbReference>
<comment type="caution">
    <text evidence="5">The sequence shown here is derived from an EMBL/GenBank/DDBJ whole genome shotgun (WGS) entry which is preliminary data.</text>
</comment>
<evidence type="ECO:0000313" key="6">
    <source>
        <dbReference type="Proteomes" id="UP001595379"/>
    </source>
</evidence>
<feature type="compositionally biased region" description="Low complexity" evidence="1">
    <location>
        <begin position="980"/>
        <end position="990"/>
    </location>
</feature>
<proteinExistence type="predicted"/>
<dbReference type="Pfam" id="PF13550">
    <property type="entry name" value="Phage-tail_3"/>
    <property type="match status" value="1"/>
</dbReference>
<organism evidence="5 6">
    <name type="scientific">Hyphobacterium vulgare</name>
    <dbReference type="NCBI Taxonomy" id="1736751"/>
    <lineage>
        <taxon>Bacteria</taxon>
        <taxon>Pseudomonadati</taxon>
        <taxon>Pseudomonadota</taxon>
        <taxon>Alphaproteobacteria</taxon>
        <taxon>Maricaulales</taxon>
        <taxon>Maricaulaceae</taxon>
        <taxon>Hyphobacterium</taxon>
    </lineage>
</organism>
<evidence type="ECO:0000259" key="2">
    <source>
        <dbReference type="Pfam" id="PF13547"/>
    </source>
</evidence>
<name>A0ABV6ZUN9_9PROT</name>
<evidence type="ECO:0000259" key="3">
    <source>
        <dbReference type="Pfam" id="PF13550"/>
    </source>
</evidence>
<sequence length="1294" mass="136169">MAQLLLGAAGSALGGSILPGSVSLFGSSISGAALGGFVGAQLGAIADRTLLGALGPDREGPRLPDLRLQASTEGAPIPRLYGRARIAGQVIWAARYTETATKDRAGSKGGPSATAYSYTVSFAVGLSEGVIDGVGRVWANGAPLDLSQTDMRIHRGTEDQLPDALIQAVEGAQNAPAFRGLAYAVFEDFPLDDFGARIPNLSFEVFRPSPVADPGQPRLEQMIRGVDLIPASGEFAYAVEPMMRRIGPGKEEPENVHNGRGVTDFAAAIDDLEARLPNCRSVLIVSAWFGDDLRCGACEIRPGVETRDKVTRPLGWQVAGESRTTAWLVTEESGRPVYGGTPDDASLIAAIRELKARGFTVSLYPFILMDIPAGNGLPDPYGGAEQAAFPWRGRITCHPAPGQLGTPDKSAAAGTQVADFFGSAAAADFAMSGDAVSYAGPAEWGFNRFILHHAALAAIAGADGFLIGSEMVGLTTIRDAADHYPAVDALCGLAADARSILGSGVRLSYAADWSEYSGHRPADGSGDVFFHLDPLWSHPAIDAVAIDWYAPIADWRDGDGHADAALSRSGHDLDYLAAGAEGGEGYDWYYASDADRLTQTRTTISDIAHGEDWVFRVKDIRGWWSHAHHNRPGGVRSATPTGWVPQSKPVWLTETGCPAVDKGANQPNVFVDPKSAESSVPYFSAGARDDLIQRRYLEAVIGHWTADDTVSALYSGPMIDPADIHVWTWDARPFPDFPARDDVWGDGANWRLGHWLTGRMGLAPLGDVVRDLAGGAGIGADVSALDGLVSGYLVDRPMAVRDALAPLAELFGFGATDTAGGVRFGRADGPPATLIEAELVVPDRGEVMRCERQDLAGLPSDLRIHFITDGDDYSRGAVLARNRLGAARGVTDLAVPLLADAGQAAGWAQIALRRLEGEGERFAFTLPPSALSIEPGDRVLLHHGGGTLDLTLADLSGGNERQATALPSQETGSAISGATPGRPRGSVRPPSRADLFVLDVPLLGGEAARPGPLAAVAAEPWYGVAAIHAGDGLTRRAVAERPCLSGRLLEPLVPAASGRIVAQSIAIALDRGGLGSVTEAALLAGANRLAVETGEGWEVLQFRDATLAGEGVWQIGTLLRGQCGSETDAPLPAGSTIVILDNAPVACPVWDHEWNTPIEFRGGPVQLTADHASYGIATVTIARTDLRPLSPVHLRAVREDGDLTVRWIRRTRVGGDAWGIGDVPLGEAFERYQIAVGPPGGVSETFLSAVPVWTLDPGEEAALFGGLLDEVEIAVSQVSECYGPGRAATGVFIL</sequence>